<dbReference type="EMBL" id="AM889285">
    <property type="protein sequence ID" value="CAP57453.1"/>
    <property type="molecule type" value="Genomic_DNA"/>
</dbReference>
<evidence type="ECO:0000313" key="1">
    <source>
        <dbReference type="EMBL" id="CAP57453.1"/>
    </source>
</evidence>
<evidence type="ECO:0000313" key="2">
    <source>
        <dbReference type="Proteomes" id="UP000001176"/>
    </source>
</evidence>
<accession>A9H4L5</accession>
<keyword evidence="2" id="KW-1185">Reference proteome</keyword>
<dbReference type="Proteomes" id="UP000001176">
    <property type="component" value="Chromosome"/>
</dbReference>
<name>A9H4L5_GLUDA</name>
<organism evidence="1 2">
    <name type="scientific">Gluconacetobacter diazotrophicus (strain ATCC 49037 / DSM 5601 / CCUG 37298 / CIP 103539 / LMG 7603 / PAl5)</name>
    <dbReference type="NCBI Taxonomy" id="272568"/>
    <lineage>
        <taxon>Bacteria</taxon>
        <taxon>Pseudomonadati</taxon>
        <taxon>Pseudomonadota</taxon>
        <taxon>Alphaproteobacteria</taxon>
        <taxon>Acetobacterales</taxon>
        <taxon>Acetobacteraceae</taxon>
        <taxon>Gluconacetobacter</taxon>
    </lineage>
</organism>
<proteinExistence type="predicted"/>
<dbReference type="AlphaFoldDB" id="A9H4L5"/>
<sequence length="167" mass="18518">MSKHCRTSEEGKVMPTRYGTGSFGWAALASLTLLASCQSPTAIAQKEDHLAAAGFAFKPADTPARQKMLNRLPAHHFVRRVQGGQVFYVYSDPTVCDCLYVGDQAAYAQYQQYRQAKALADEQQETAMDYQDAQWNWGTWGPGMGGGWYGWNPAWGNWDPGMGPIGW</sequence>
<dbReference type="KEGG" id="gdi:GDI3510"/>
<protein>
    <submittedName>
        <fullName evidence="1">Uncharacterized protein</fullName>
    </submittedName>
</protein>
<gene>
    <name evidence="1" type="ordered locus">GDI3510</name>
</gene>
<reference evidence="1 2" key="1">
    <citation type="journal article" date="2009" name="BMC Genomics">
        <title>Complete genome sequence of the sugarcane nitrogen-fixing endophyte Gluconacetobacter diazotrophicus Pal5.</title>
        <authorList>
            <person name="Bertalan M."/>
            <person name="Albano R."/>
            <person name="Padua V."/>
            <person name="Rouws L."/>
            <person name="Rojas C."/>
            <person name="Hemerly A."/>
            <person name="Teixeira K."/>
            <person name="Schwab S."/>
            <person name="Araujo J."/>
            <person name="Oliveira A."/>
            <person name="Franca L."/>
            <person name="Magalhaes V."/>
            <person name="Alqueres S."/>
            <person name="Cardoso A."/>
            <person name="Almeida W."/>
            <person name="Loureiro M.M."/>
            <person name="Nogueira E."/>
            <person name="Cidade D."/>
            <person name="Oliveira D."/>
            <person name="Simao T."/>
            <person name="Macedo J."/>
            <person name="Valadao A."/>
            <person name="Dreschsel M."/>
            <person name="Freitas F."/>
            <person name="Vidal M."/>
            <person name="Guedes H."/>
            <person name="Rodrigues E."/>
            <person name="Meneses C."/>
            <person name="Brioso P."/>
            <person name="Pozzer L."/>
            <person name="Figueiredo D."/>
            <person name="Montano H."/>
            <person name="Junior J."/>
            <person name="Filho G."/>
            <person name="Flores V."/>
            <person name="Ferreira B."/>
            <person name="Branco A."/>
            <person name="Gonzalez P."/>
            <person name="Guillobel H."/>
            <person name="Lemos M."/>
            <person name="Seibel L."/>
            <person name="Macedo J."/>
            <person name="Alves-Ferreira M."/>
            <person name="Sachetto-Martins G."/>
            <person name="Coelho A."/>
            <person name="Santos E."/>
            <person name="Amaral G."/>
            <person name="Neves A."/>
            <person name="Pacheco A.B."/>
            <person name="Carvalho D."/>
            <person name="Lery L."/>
            <person name="Bisch P."/>
            <person name="Rossle S.C."/>
            <person name="Urmenyi T."/>
            <person name="Kruger W.V."/>
            <person name="Martins O."/>
            <person name="Baldani J.I."/>
            <person name="Ferreira P.C."/>
        </authorList>
    </citation>
    <scope>NUCLEOTIDE SEQUENCE [LARGE SCALE GENOMIC DNA]</scope>
    <source>
        <strain evidence="2">ATCC 49037 / DSM 5601 / CCUG 37298 / CIP 103539 / LMG 7603 / PAl5</strain>
    </source>
</reference>